<dbReference type="SUPFAM" id="SSF48452">
    <property type="entry name" value="TPR-like"/>
    <property type="match status" value="1"/>
</dbReference>
<evidence type="ECO:0008006" key="6">
    <source>
        <dbReference type="Google" id="ProtNLM"/>
    </source>
</evidence>
<dbReference type="FunFam" id="1.25.40.10:FF:000690">
    <property type="entry name" value="Pentatricopeptide repeat-containing protein"/>
    <property type="match status" value="1"/>
</dbReference>
<dbReference type="InterPro" id="IPR046848">
    <property type="entry name" value="E_motif"/>
</dbReference>
<dbReference type="NCBIfam" id="TIGR00756">
    <property type="entry name" value="PPR"/>
    <property type="match status" value="3"/>
</dbReference>
<reference evidence="4" key="2">
    <citation type="submission" date="2021-03" db="UniProtKB">
        <authorList>
            <consortium name="EnsemblPlants"/>
        </authorList>
    </citation>
    <scope>IDENTIFICATION</scope>
</reference>
<dbReference type="InterPro" id="IPR011990">
    <property type="entry name" value="TPR-like_helical_dom_sf"/>
</dbReference>
<evidence type="ECO:0000256" key="3">
    <source>
        <dbReference type="PROSITE-ProRule" id="PRU00708"/>
    </source>
</evidence>
<dbReference type="PROSITE" id="PS51375">
    <property type="entry name" value="PPR"/>
    <property type="match status" value="4"/>
</dbReference>
<accession>A0A803LW78</accession>
<name>A0A803LW78_CHEQI</name>
<evidence type="ECO:0000256" key="2">
    <source>
        <dbReference type="ARBA" id="ARBA00022737"/>
    </source>
</evidence>
<dbReference type="Gramene" id="AUR62019729-RA">
    <property type="protein sequence ID" value="AUR62019729-RA:cds"/>
    <property type="gene ID" value="AUR62019729"/>
</dbReference>
<dbReference type="GO" id="GO:0009451">
    <property type="term" value="P:RNA modification"/>
    <property type="evidence" value="ECO:0007669"/>
    <property type="project" value="InterPro"/>
</dbReference>
<dbReference type="InterPro" id="IPR046960">
    <property type="entry name" value="PPR_At4g14850-like_plant"/>
</dbReference>
<feature type="repeat" description="PPR" evidence="3">
    <location>
        <begin position="586"/>
        <end position="620"/>
    </location>
</feature>
<dbReference type="Pfam" id="PF01535">
    <property type="entry name" value="PPR"/>
    <property type="match status" value="5"/>
</dbReference>
<evidence type="ECO:0000256" key="1">
    <source>
        <dbReference type="ARBA" id="ARBA00006643"/>
    </source>
</evidence>
<keyword evidence="2" id="KW-0677">Repeat</keyword>
<dbReference type="OMA" id="WNAMMMG"/>
<evidence type="ECO:0000313" key="5">
    <source>
        <dbReference type="Proteomes" id="UP000596660"/>
    </source>
</evidence>
<dbReference type="PANTHER" id="PTHR47926:SF435">
    <property type="entry name" value="PENTACOTRIPEPTIDE-REPEAT REGION OF PRORP DOMAIN-CONTAINING PROTEIN"/>
    <property type="match status" value="1"/>
</dbReference>
<dbReference type="PANTHER" id="PTHR47926">
    <property type="entry name" value="PENTATRICOPEPTIDE REPEAT-CONTAINING PROTEIN"/>
    <property type="match status" value="1"/>
</dbReference>
<feature type="repeat" description="PPR" evidence="3">
    <location>
        <begin position="186"/>
        <end position="220"/>
    </location>
</feature>
<dbReference type="AlphaFoldDB" id="A0A803LW78"/>
<dbReference type="Pfam" id="PF20431">
    <property type="entry name" value="E_motif"/>
    <property type="match status" value="1"/>
</dbReference>
<dbReference type="Gene3D" id="1.25.40.10">
    <property type="entry name" value="Tetratricopeptide repeat domain"/>
    <property type="match status" value="7"/>
</dbReference>
<keyword evidence="5" id="KW-1185">Reference proteome</keyword>
<dbReference type="Pfam" id="PF13041">
    <property type="entry name" value="PPR_2"/>
    <property type="match status" value="3"/>
</dbReference>
<proteinExistence type="inferred from homology"/>
<protein>
    <recommendedName>
        <fullName evidence="6">Chlororespiratory reduction 21</fullName>
    </recommendedName>
</protein>
<sequence length="875" mass="96520">MKKFFFNTPNIHSLTSIKHLIAQNLHPQALKNSLSLSSPLFTDQIYALFLKSGHVLDTFLATSLITHFSKSGDFSRSNGFLLDAHGVDTVAFNALLSGYAQFHQSLSSFALYNKLTCYGLSPDKYTLSSLIKSCDNLEKIRVSHVICIKFGFNLSGFVVSGLIHKYGKCGFVESAEKCFEECLDLDSVVWSAMINGYVWNGEFENGREIFKAMRGLGLELNEFNLTAVVGALREVRDGEQIHGFALKTGLVFGGSLHLSNVVMNMYSRCGRRLDALKVFDEIPNPDVVSWTARIGASFDGAEALKAFKFMRLNNVDVNELTVVNVLSAIEDPRLLIAGRQVHSLCHKAGYLTILSVGNALISMYGKCRVMDDARLIFDELAFRDSISWNSLIGGYSENGSLSLVLRVFHQMRDLGFLPDQYTLASILGAVTSPHFADLVLQIHSHIIKSGFLSDESMVSCLISSYGKCSCLDHAKRVLSATQEVNVGHLQVLTAAAVTAGCPADAMECFKTAMSLWSDIDGTTISIVFKACSSLTNLGQGKAIHCLALKAGLGSDRFVETAVIDFYCKCGSIADAQNIFMDISSHNLAAWNAMITGFAQHGCYDEVLSLFERMTELGIMPDEITYLGILQSCCHAGLVNEANIHLDSMFELHGLVPCLEHYATMIDLLGRVGLVKEAKLVIDEMPISPDAQVWQSLLSACHNSGNLDVGKVAATELLKLQPENDSAYILLSNLYARAHDWDAVRRLRREMKDKFIYKEPGYSWVEAGGSVYHFLAEDTSHPENENIYFYLQSIAQQMLPLSEVTEDFPVCEDVQEALDNTCRMDWKALAAMTALICPLLGKGRLPSKLSATAETDDVSVMLMIEIIRSEVQFARL</sequence>
<feature type="repeat" description="PPR" evidence="3">
    <location>
        <begin position="88"/>
        <end position="122"/>
    </location>
</feature>
<dbReference type="GO" id="GO:0003729">
    <property type="term" value="F:mRNA binding"/>
    <property type="evidence" value="ECO:0007669"/>
    <property type="project" value="UniProtKB-ARBA"/>
</dbReference>
<dbReference type="InterPro" id="IPR002885">
    <property type="entry name" value="PPR_rpt"/>
</dbReference>
<feature type="repeat" description="PPR" evidence="3">
    <location>
        <begin position="384"/>
        <end position="418"/>
    </location>
</feature>
<dbReference type="FunFam" id="1.25.40.10:FF:000381">
    <property type="entry name" value="Pentatricopeptide repeat-containing protein"/>
    <property type="match status" value="1"/>
</dbReference>
<evidence type="ECO:0000313" key="4">
    <source>
        <dbReference type="EnsemblPlants" id="AUR62019729-RA:cds"/>
    </source>
</evidence>
<dbReference type="EnsemblPlants" id="AUR62019729-RA">
    <property type="protein sequence ID" value="AUR62019729-RA:cds"/>
    <property type="gene ID" value="AUR62019729"/>
</dbReference>
<dbReference type="Proteomes" id="UP000596660">
    <property type="component" value="Unplaced"/>
</dbReference>
<comment type="similarity">
    <text evidence="1">Belongs to the PPR family. PCMP-H subfamily.</text>
</comment>
<reference evidence="4" key="1">
    <citation type="journal article" date="2017" name="Nature">
        <title>The genome of Chenopodium quinoa.</title>
        <authorList>
            <person name="Jarvis D.E."/>
            <person name="Ho Y.S."/>
            <person name="Lightfoot D.J."/>
            <person name="Schmoeckel S.M."/>
            <person name="Li B."/>
            <person name="Borm T.J.A."/>
            <person name="Ohyanagi H."/>
            <person name="Mineta K."/>
            <person name="Michell C.T."/>
            <person name="Saber N."/>
            <person name="Kharbatia N.M."/>
            <person name="Rupper R.R."/>
            <person name="Sharp A.R."/>
            <person name="Dally N."/>
            <person name="Boughton B.A."/>
            <person name="Woo Y.H."/>
            <person name="Gao G."/>
            <person name="Schijlen E.G.W.M."/>
            <person name="Guo X."/>
            <person name="Momin A.A."/>
            <person name="Negrao S."/>
            <person name="Al-Babili S."/>
            <person name="Gehring C."/>
            <person name="Roessner U."/>
            <person name="Jung C."/>
            <person name="Murphy K."/>
            <person name="Arold S.T."/>
            <person name="Gojobori T."/>
            <person name="van der Linden C.G."/>
            <person name="van Loo E.N."/>
            <person name="Jellen E.N."/>
            <person name="Maughan P.J."/>
            <person name="Tester M."/>
        </authorList>
    </citation>
    <scope>NUCLEOTIDE SEQUENCE [LARGE SCALE GENOMIC DNA]</scope>
    <source>
        <strain evidence="4">cv. PI 614886</strain>
    </source>
</reference>
<organism evidence="4 5">
    <name type="scientific">Chenopodium quinoa</name>
    <name type="common">Quinoa</name>
    <dbReference type="NCBI Taxonomy" id="63459"/>
    <lineage>
        <taxon>Eukaryota</taxon>
        <taxon>Viridiplantae</taxon>
        <taxon>Streptophyta</taxon>
        <taxon>Embryophyta</taxon>
        <taxon>Tracheophyta</taxon>
        <taxon>Spermatophyta</taxon>
        <taxon>Magnoliopsida</taxon>
        <taxon>eudicotyledons</taxon>
        <taxon>Gunneridae</taxon>
        <taxon>Pentapetalae</taxon>
        <taxon>Caryophyllales</taxon>
        <taxon>Chenopodiaceae</taxon>
        <taxon>Chenopodioideae</taxon>
        <taxon>Atripliceae</taxon>
        <taxon>Chenopodium</taxon>
    </lineage>
</organism>